<feature type="region of interest" description="Disordered" evidence="1">
    <location>
        <begin position="257"/>
        <end position="285"/>
    </location>
</feature>
<feature type="compositionally biased region" description="Basic and acidic residues" evidence="1">
    <location>
        <begin position="330"/>
        <end position="342"/>
    </location>
</feature>
<feature type="region of interest" description="Disordered" evidence="1">
    <location>
        <begin position="314"/>
        <end position="342"/>
    </location>
</feature>
<comment type="caution">
    <text evidence="2">The sequence shown here is derived from an EMBL/GenBank/DDBJ whole genome shotgun (WGS) entry which is preliminary data.</text>
</comment>
<evidence type="ECO:0000313" key="3">
    <source>
        <dbReference type="Proteomes" id="UP001197328"/>
    </source>
</evidence>
<proteinExistence type="predicted"/>
<evidence type="ECO:0000313" key="2">
    <source>
        <dbReference type="EMBL" id="KAG7848356.1"/>
    </source>
</evidence>
<feature type="compositionally biased region" description="Basic and acidic residues" evidence="1">
    <location>
        <begin position="357"/>
        <end position="366"/>
    </location>
</feature>
<keyword evidence="3" id="KW-1185">Reference proteome</keyword>
<feature type="compositionally biased region" description="Basic and acidic residues" evidence="1">
    <location>
        <begin position="314"/>
        <end position="323"/>
    </location>
</feature>
<dbReference type="EMBL" id="JAHLVD010000008">
    <property type="protein sequence ID" value="KAG7848356.1"/>
    <property type="molecule type" value="Genomic_DNA"/>
</dbReference>
<evidence type="ECO:0000256" key="1">
    <source>
        <dbReference type="SAM" id="MobiDB-lite"/>
    </source>
</evidence>
<gene>
    <name evidence="2" type="ORF">KL940_003211</name>
</gene>
<sequence length="497" mass="55032">MMDEAMAVPRQMPIWPMVHLVEQVGSVAVQQLRHELVDPERVLVGVVDSGDPDGHAETHGGRPDEQGLAAEFLLHPGSVDHCADDDARGGAEHLARREHSRVAVDKLVVEQQRRHERGEPGVIGREADQEGHEIGNFRHLCREQHHQFGSVGVERRVFFLVRSDVDVFEEQHAQHHDKADGDGDVHLWRVPAGAGLCEAADDEQQAADKEDGAAVVEVFGAEEVVLFGSFNGHHNEEEHDGGEEADGKREIEKRAVADAGERERAAKHDSEPERRAQSKHHVVDGGAELRALEVVAADPHGARDERGARNALERAEHNQRDDVAGDDGADEVHDGHHKQPEREHLVEAVNVAQLAKQQDERAERERVRRNHPGGLRGGGPHLFLQTLGHAERGGHVEVVHGGAHQDEGVRELLGPVLVVDEVAHSEKRGGSRTKKLHCWLSQETSGPYIAVWAERRRQRLTNPIATSLRHTSQMCLAISCLREEFGNNEVKAQQQCR</sequence>
<dbReference type="Proteomes" id="UP001197328">
    <property type="component" value="Unassembled WGS sequence"/>
</dbReference>
<reference evidence="2 3" key="1">
    <citation type="journal article" date="2021" name="G3 (Bethesda)">
        <title>Genomic diversity, chromosomal rearrangements, and interspecies hybridization in the ogataea polymorpha species complex.</title>
        <authorList>
            <person name="Hanson S.J."/>
            <person name="Cinneide E.O."/>
            <person name="Salzberg L.I."/>
            <person name="Wolfe K.H."/>
            <person name="McGowan J."/>
            <person name="Fitzpatrick D.A."/>
            <person name="Matlin K."/>
        </authorList>
    </citation>
    <scope>NUCLEOTIDE SEQUENCE [LARGE SCALE GENOMIC DNA]</scope>
    <source>
        <strain evidence="2">51-138</strain>
    </source>
</reference>
<feature type="compositionally biased region" description="Basic and acidic residues" evidence="1">
    <location>
        <begin position="257"/>
        <end position="276"/>
    </location>
</feature>
<organism evidence="2 3">
    <name type="scientific">Pichia angusta</name>
    <name type="common">Yeast</name>
    <name type="synonym">Hansenula polymorpha</name>
    <dbReference type="NCBI Taxonomy" id="870730"/>
    <lineage>
        <taxon>Eukaryota</taxon>
        <taxon>Fungi</taxon>
        <taxon>Dikarya</taxon>
        <taxon>Ascomycota</taxon>
        <taxon>Saccharomycotina</taxon>
        <taxon>Pichiomycetes</taxon>
        <taxon>Pichiales</taxon>
        <taxon>Pichiaceae</taxon>
        <taxon>Ogataea</taxon>
    </lineage>
</organism>
<feature type="region of interest" description="Disordered" evidence="1">
    <location>
        <begin position="355"/>
        <end position="380"/>
    </location>
</feature>
<protein>
    <submittedName>
        <fullName evidence="2">Uncharacterized protein</fullName>
    </submittedName>
</protein>
<accession>A0ABQ7RV09</accession>
<name>A0ABQ7RV09_PICAN</name>